<dbReference type="STRING" id="86166.TAGGR_1567"/>
<reference evidence="4" key="1">
    <citation type="submission" date="2016-01" db="EMBL/GenBank/DDBJ databases">
        <title>Draft genome sequence of Thermodesulfovibrio aggregans strain TGE-P1.</title>
        <authorList>
            <person name="Sekiguchi Y."/>
            <person name="Ohashi A."/>
            <person name="Matsuura N."/>
            <person name="Tourlousse M.D."/>
        </authorList>
    </citation>
    <scope>NUCLEOTIDE SEQUENCE [LARGE SCALE GENOMIC DNA]</scope>
    <source>
        <strain evidence="4">TGE-P1</strain>
    </source>
</reference>
<dbReference type="EMBL" id="BCNO01000001">
    <property type="protein sequence ID" value="GAQ94387.1"/>
    <property type="molecule type" value="Genomic_DNA"/>
</dbReference>
<dbReference type="Pfam" id="PF01903">
    <property type="entry name" value="CbiX"/>
    <property type="match status" value="1"/>
</dbReference>
<dbReference type="AlphaFoldDB" id="A0A0U9HMU4"/>
<dbReference type="OrthoDB" id="9797895at2"/>
<dbReference type="CDD" id="cd03416">
    <property type="entry name" value="CbiX_SirB_N"/>
    <property type="match status" value="1"/>
</dbReference>
<keyword evidence="2" id="KW-0456">Lyase</keyword>
<dbReference type="InterPro" id="IPR050963">
    <property type="entry name" value="Sirohydro_Cobaltochel/CbiX"/>
</dbReference>
<sequence length="128" mass="14933">MEKIIIVVHGSSKREANNLKEFTKNLAETLNMKPEQVKYAYLQHGNPSLEEVLLKCIEEKAQRIIIHPLFLFSGIHVSFSIPEIIEKFRKSYPDIEIYCTKPLGLHEKLIYAVKERIEEVLFNLSSYK</sequence>
<dbReference type="SUPFAM" id="SSF53800">
    <property type="entry name" value="Chelatase"/>
    <property type="match status" value="1"/>
</dbReference>
<comment type="caution">
    <text evidence="3">The sequence shown here is derived from an EMBL/GenBank/DDBJ whole genome shotgun (WGS) entry which is preliminary data.</text>
</comment>
<proteinExistence type="predicted"/>
<dbReference type="PANTHER" id="PTHR33542:SF3">
    <property type="entry name" value="SIROHYDROCHLORIN FERROCHELATASE, CHLOROPLASTIC"/>
    <property type="match status" value="1"/>
</dbReference>
<protein>
    <submittedName>
        <fullName evidence="3">Sirohydrochlorin cobaltochelatase</fullName>
    </submittedName>
</protein>
<evidence type="ECO:0000313" key="3">
    <source>
        <dbReference type="EMBL" id="GAQ94387.1"/>
    </source>
</evidence>
<evidence type="ECO:0000256" key="1">
    <source>
        <dbReference type="ARBA" id="ARBA00022723"/>
    </source>
</evidence>
<dbReference type="RefSeq" id="WP_059175848.1">
    <property type="nucleotide sequence ID" value="NZ_BCNO01000001.1"/>
</dbReference>
<keyword evidence="4" id="KW-1185">Reference proteome</keyword>
<dbReference type="GO" id="GO:0016829">
    <property type="term" value="F:lyase activity"/>
    <property type="evidence" value="ECO:0007669"/>
    <property type="project" value="UniProtKB-KW"/>
</dbReference>
<dbReference type="Gene3D" id="3.40.50.1400">
    <property type="match status" value="1"/>
</dbReference>
<accession>A0A0U9HMU4</accession>
<dbReference type="Proteomes" id="UP000054976">
    <property type="component" value="Unassembled WGS sequence"/>
</dbReference>
<gene>
    <name evidence="3" type="ORF">TAGGR_1567</name>
</gene>
<dbReference type="GO" id="GO:0046872">
    <property type="term" value="F:metal ion binding"/>
    <property type="evidence" value="ECO:0007669"/>
    <property type="project" value="UniProtKB-KW"/>
</dbReference>
<evidence type="ECO:0000313" key="4">
    <source>
        <dbReference type="Proteomes" id="UP000054976"/>
    </source>
</evidence>
<dbReference type="PANTHER" id="PTHR33542">
    <property type="entry name" value="SIROHYDROCHLORIN FERROCHELATASE, CHLOROPLASTIC"/>
    <property type="match status" value="1"/>
</dbReference>
<keyword evidence="1" id="KW-0479">Metal-binding</keyword>
<organism evidence="3 4">
    <name type="scientific">Thermodesulfovibrio aggregans</name>
    <dbReference type="NCBI Taxonomy" id="86166"/>
    <lineage>
        <taxon>Bacteria</taxon>
        <taxon>Pseudomonadati</taxon>
        <taxon>Nitrospirota</taxon>
        <taxon>Thermodesulfovibrionia</taxon>
        <taxon>Thermodesulfovibrionales</taxon>
        <taxon>Thermodesulfovibrionaceae</taxon>
        <taxon>Thermodesulfovibrio</taxon>
    </lineage>
</organism>
<dbReference type="InterPro" id="IPR002762">
    <property type="entry name" value="CbiX-like"/>
</dbReference>
<evidence type="ECO:0000256" key="2">
    <source>
        <dbReference type="ARBA" id="ARBA00023239"/>
    </source>
</evidence>
<name>A0A0U9HMU4_9BACT</name>